<feature type="domain" description="T6SS immunity protein Tdi1 C-terminal" evidence="2">
    <location>
        <begin position="120"/>
        <end position="182"/>
    </location>
</feature>
<evidence type="ECO:0000259" key="1">
    <source>
        <dbReference type="Pfam" id="PF08887"/>
    </source>
</evidence>
<keyword evidence="4" id="KW-1185">Reference proteome</keyword>
<proteinExistence type="predicted"/>
<dbReference type="Proteomes" id="UP000557772">
    <property type="component" value="Unassembled WGS sequence"/>
</dbReference>
<dbReference type="Pfam" id="PF08906">
    <property type="entry name" value="T6SS_Tdi1_C"/>
    <property type="match status" value="1"/>
</dbReference>
<gene>
    <name evidence="3" type="ORF">HJ588_09305</name>
</gene>
<evidence type="ECO:0000313" key="4">
    <source>
        <dbReference type="Proteomes" id="UP000557772"/>
    </source>
</evidence>
<reference evidence="3 4" key="1">
    <citation type="submission" date="2020-05" db="EMBL/GenBank/DDBJ databases">
        <title>Flexivirga sp. ID2601S isolated from air conditioner.</title>
        <authorList>
            <person name="Kim D.H."/>
        </authorList>
    </citation>
    <scope>NUCLEOTIDE SEQUENCE [LARGE SCALE GENOMIC DNA]</scope>
    <source>
        <strain evidence="3 4">ID2601S</strain>
    </source>
</reference>
<dbReference type="RefSeq" id="WP_171154245.1">
    <property type="nucleotide sequence ID" value="NZ_JABENB010000001.1"/>
</dbReference>
<evidence type="ECO:0000313" key="3">
    <source>
        <dbReference type="EMBL" id="NNG39467.1"/>
    </source>
</evidence>
<dbReference type="InterPro" id="IPR014983">
    <property type="entry name" value="GAD-rel"/>
</dbReference>
<evidence type="ECO:0000259" key="2">
    <source>
        <dbReference type="Pfam" id="PF08906"/>
    </source>
</evidence>
<dbReference type="EMBL" id="JABENB010000001">
    <property type="protein sequence ID" value="NNG39467.1"/>
    <property type="molecule type" value="Genomic_DNA"/>
</dbReference>
<protein>
    <submittedName>
        <fullName evidence="3">DUF1851 domain-containing protein</fullName>
    </submittedName>
</protein>
<dbReference type="InterPro" id="IPR015002">
    <property type="entry name" value="T6SS_Tdi1_C"/>
</dbReference>
<feature type="domain" description="GAD-related" evidence="1">
    <location>
        <begin position="8"/>
        <end position="94"/>
    </location>
</feature>
<accession>A0A849AHY6</accession>
<dbReference type="AlphaFoldDB" id="A0A849AHY6"/>
<comment type="caution">
    <text evidence="3">The sequence shown here is derived from an EMBL/GenBank/DDBJ whole genome shotgun (WGS) entry which is preliminary data.</text>
</comment>
<name>A0A849AHY6_9MICO</name>
<sequence>MPDRIALQQFVDAFPPDAGTRVPTDPFLTYGEGHVPDALVELWRTHGLGWYGNQRIALVDPGEWMSTLQTWFGNEVGSFPIAVTSFGHVYHYDRPGGRDRIQCLDPHFQNNQVVSDDIVDFFNSHLTGNNSHPADLHALHNASRDAKGDLGENEIYYFDPMLAMGGQVRIENLQKGDGPRHLAEIHRAVGARAGA</sequence>
<dbReference type="Pfam" id="PF08887">
    <property type="entry name" value="GAD-like"/>
    <property type="match status" value="1"/>
</dbReference>
<organism evidence="3 4">
    <name type="scientific">Flexivirga aerilata</name>
    <dbReference type="NCBI Taxonomy" id="1656889"/>
    <lineage>
        <taxon>Bacteria</taxon>
        <taxon>Bacillati</taxon>
        <taxon>Actinomycetota</taxon>
        <taxon>Actinomycetes</taxon>
        <taxon>Micrococcales</taxon>
        <taxon>Dermacoccaceae</taxon>
        <taxon>Flexivirga</taxon>
    </lineage>
</organism>